<organism evidence="2 3">
    <name type="scientific">Paenibacillus allorhizosphaerae</name>
    <dbReference type="NCBI Taxonomy" id="2849866"/>
    <lineage>
        <taxon>Bacteria</taxon>
        <taxon>Bacillati</taxon>
        <taxon>Bacillota</taxon>
        <taxon>Bacilli</taxon>
        <taxon>Bacillales</taxon>
        <taxon>Paenibacillaceae</taxon>
        <taxon>Paenibacillus</taxon>
    </lineage>
</organism>
<keyword evidence="1" id="KW-0812">Transmembrane</keyword>
<feature type="transmembrane region" description="Helical" evidence="1">
    <location>
        <begin position="21"/>
        <end position="51"/>
    </location>
</feature>
<protein>
    <submittedName>
        <fullName evidence="2">Uncharacterized protein</fullName>
    </submittedName>
</protein>
<keyword evidence="1" id="KW-1133">Transmembrane helix</keyword>
<accession>A0ABN7TEC9</accession>
<dbReference type="EMBL" id="CAJVCE010000001">
    <property type="protein sequence ID" value="CAG7619341.1"/>
    <property type="molecule type" value="Genomic_DNA"/>
</dbReference>
<comment type="caution">
    <text evidence="2">The sequence shown here is derived from an EMBL/GenBank/DDBJ whole genome shotgun (WGS) entry which is preliminary data.</text>
</comment>
<evidence type="ECO:0000256" key="1">
    <source>
        <dbReference type="SAM" id="Phobius"/>
    </source>
</evidence>
<reference evidence="2 3" key="1">
    <citation type="submission" date="2021-06" db="EMBL/GenBank/DDBJ databases">
        <authorList>
            <person name="Criscuolo A."/>
        </authorList>
    </citation>
    <scope>NUCLEOTIDE SEQUENCE [LARGE SCALE GENOMIC DNA]</scope>
    <source>
        <strain evidence="3">CIP 111802</strain>
    </source>
</reference>
<name>A0ABN7TEC9_9BACL</name>
<keyword evidence="3" id="KW-1185">Reference proteome</keyword>
<keyword evidence="1" id="KW-0472">Membrane</keyword>
<evidence type="ECO:0000313" key="3">
    <source>
        <dbReference type="Proteomes" id="UP000730618"/>
    </source>
</evidence>
<sequence length="90" mass="10694">MRQHNREMTRKTKYYMYSGSALYALSIVIRIPYLWRFILLIALTLLLTVIIDEPIKGFLRKLFTVFLFLFFVGTLMGLILTLIKMMLIRS</sequence>
<proteinExistence type="predicted"/>
<gene>
    <name evidence="2" type="ORF">PAECIP111802_00610</name>
</gene>
<feature type="transmembrane region" description="Helical" evidence="1">
    <location>
        <begin position="63"/>
        <end position="83"/>
    </location>
</feature>
<dbReference type="Proteomes" id="UP000730618">
    <property type="component" value="Unassembled WGS sequence"/>
</dbReference>
<evidence type="ECO:0000313" key="2">
    <source>
        <dbReference type="EMBL" id="CAG7619341.1"/>
    </source>
</evidence>